<feature type="transmembrane region" description="Helical" evidence="1">
    <location>
        <begin position="466"/>
        <end position="486"/>
    </location>
</feature>
<name>A0AAD5YG11_9APHY</name>
<keyword evidence="1" id="KW-1133">Transmembrane helix</keyword>
<keyword evidence="3" id="KW-1185">Reference proteome</keyword>
<keyword evidence="1" id="KW-0472">Membrane</keyword>
<comment type="caution">
    <text evidence="2">The sequence shown here is derived from an EMBL/GenBank/DDBJ whole genome shotgun (WGS) entry which is preliminary data.</text>
</comment>
<feature type="transmembrane region" description="Helical" evidence="1">
    <location>
        <begin position="506"/>
        <end position="528"/>
    </location>
</feature>
<proteinExistence type="predicted"/>
<dbReference type="Proteomes" id="UP001212997">
    <property type="component" value="Unassembled WGS sequence"/>
</dbReference>
<sequence length="629" mass="69180">MFLYLIEKVVAQAPVNDVISWPSGLLLLASVLYAALGNGPEKLWEIEPTAGLFLFAGLPLISIPRMQKVNWVSTTCHFVSRIRSAYGKSNFWIRAESVTEGARTEALQRVTRLLSCVIWEDRPVQESEVDSTLWNMTPAGLLQPVKPATASPSSAVKPGPATAKDFLLFAAIDYHVFREWEVEIRSGDKSVFSTKGIQPSAVVDVDSEEAALYIVAANMVRRPHSQSPIRAKATQLGEETFVLDLDSVDINAPACWIDFHSYAPDNAKVSASLSQLAHSYFVIVHHINQQYAELQREPARKLARIHVGQTLWIAILGGALLDTGRLTIQHLPGRWGMKNITPDQAYLSRIGTVLELIEPIANSPNDFGDTVFSGGLSRRTAIPFLLVGLFGQAIICYFLSVGTSAGVWTSVALANSLYAGRLTDWHSLWYGKSAHTDQPGMKMYLPGTKQLMCIATLDRSTPRQGFLRQGFLLNTVGLIAAILGAVYQESTRRALEFGEFRPSPPWVSYTAIALCIGISALILVTVIIQQIYEKTWSDDSELPTRWMVYSTIIPSFAVAGLAVFFQLQGLAQFWPILDALTWISGLPLGMIENGRIFAADDNLMHLVLLNRWIMGAVASSLGSGRDSLS</sequence>
<protein>
    <submittedName>
        <fullName evidence="2">Uncharacterized protein</fullName>
    </submittedName>
</protein>
<keyword evidence="1" id="KW-0812">Transmembrane</keyword>
<gene>
    <name evidence="2" type="ORF">NLI96_g8716</name>
</gene>
<evidence type="ECO:0000256" key="1">
    <source>
        <dbReference type="SAM" id="Phobius"/>
    </source>
</evidence>
<dbReference type="AlphaFoldDB" id="A0AAD5YG11"/>
<evidence type="ECO:0000313" key="2">
    <source>
        <dbReference type="EMBL" id="KAJ3479928.1"/>
    </source>
</evidence>
<evidence type="ECO:0000313" key="3">
    <source>
        <dbReference type="Proteomes" id="UP001212997"/>
    </source>
</evidence>
<accession>A0AAD5YG11</accession>
<feature type="transmembrane region" description="Helical" evidence="1">
    <location>
        <begin position="381"/>
        <end position="400"/>
    </location>
</feature>
<dbReference type="EMBL" id="JANAWD010000406">
    <property type="protein sequence ID" value="KAJ3479928.1"/>
    <property type="molecule type" value="Genomic_DNA"/>
</dbReference>
<reference evidence="2" key="1">
    <citation type="submission" date="2022-07" db="EMBL/GenBank/DDBJ databases">
        <title>Genome Sequence of Physisporinus lineatus.</title>
        <authorList>
            <person name="Buettner E."/>
        </authorList>
    </citation>
    <scope>NUCLEOTIDE SEQUENCE</scope>
    <source>
        <strain evidence="2">VT162</strain>
    </source>
</reference>
<organism evidence="2 3">
    <name type="scientific">Meripilus lineatus</name>
    <dbReference type="NCBI Taxonomy" id="2056292"/>
    <lineage>
        <taxon>Eukaryota</taxon>
        <taxon>Fungi</taxon>
        <taxon>Dikarya</taxon>
        <taxon>Basidiomycota</taxon>
        <taxon>Agaricomycotina</taxon>
        <taxon>Agaricomycetes</taxon>
        <taxon>Polyporales</taxon>
        <taxon>Meripilaceae</taxon>
        <taxon>Meripilus</taxon>
    </lineage>
</organism>
<feature type="transmembrane region" description="Helical" evidence="1">
    <location>
        <begin position="548"/>
        <end position="567"/>
    </location>
</feature>